<protein>
    <recommendedName>
        <fullName evidence="3">Pepsin inhibitor-3-like repeated domain-containing protein</fullName>
    </recommendedName>
</protein>
<sequence length="179" mass="19379">MIAVLLELYAILNVFRTFAVFVTSYAAPLQTANDYTDQTIVNGSTKCIIQNGNLTVNGVQKGPLTLAQQDELKQYQLNVDQWTLSIKGVMHELQAMNEPATTSAAAPQNIPNNPTQQNEQSAHTKNMKFYVGTNTEINSNGTAGTSGSLHYDGAVMVTQASVNAAMQLPVPEIPSFCRV</sequence>
<dbReference type="OrthoDB" id="5798179at2759"/>
<evidence type="ECO:0000259" key="3">
    <source>
        <dbReference type="Pfam" id="PF06394"/>
    </source>
</evidence>
<name>A0A0B2VU73_TOXCA</name>
<dbReference type="EMBL" id="JPKZ01000893">
    <property type="protein sequence ID" value="KHN84892.1"/>
    <property type="molecule type" value="Genomic_DNA"/>
</dbReference>
<evidence type="ECO:0000256" key="1">
    <source>
        <dbReference type="SAM" id="MobiDB-lite"/>
    </source>
</evidence>
<feature type="region of interest" description="Disordered" evidence="1">
    <location>
        <begin position="99"/>
        <end position="122"/>
    </location>
</feature>
<accession>A0A0B2VU73</accession>
<dbReference type="Gene3D" id="3.30.1120.50">
    <property type="entry name" value="Pepsin inhibitor-3"/>
    <property type="match status" value="1"/>
</dbReference>
<gene>
    <name evidence="4" type="ORF">Tcan_15428</name>
</gene>
<feature type="domain" description="Pepsin inhibitor-3-like repeated" evidence="3">
    <location>
        <begin position="38"/>
        <end position="91"/>
    </location>
</feature>
<dbReference type="Proteomes" id="UP000031036">
    <property type="component" value="Unassembled WGS sequence"/>
</dbReference>
<dbReference type="Pfam" id="PF06394">
    <property type="entry name" value="Pepsin-I3"/>
    <property type="match status" value="1"/>
</dbReference>
<keyword evidence="2" id="KW-0732">Signal</keyword>
<reference evidence="4 5" key="1">
    <citation type="submission" date="2014-11" db="EMBL/GenBank/DDBJ databases">
        <title>Genetic blueprint of the zoonotic pathogen Toxocara canis.</title>
        <authorList>
            <person name="Zhu X.-Q."/>
            <person name="Korhonen P.K."/>
            <person name="Cai H."/>
            <person name="Young N.D."/>
            <person name="Nejsum P."/>
            <person name="von Samson-Himmelstjerna G."/>
            <person name="Boag P.R."/>
            <person name="Tan P."/>
            <person name="Li Q."/>
            <person name="Min J."/>
            <person name="Yang Y."/>
            <person name="Wang X."/>
            <person name="Fang X."/>
            <person name="Hall R.S."/>
            <person name="Hofmann A."/>
            <person name="Sternberg P.W."/>
            <person name="Jex A.R."/>
            <person name="Gasser R.B."/>
        </authorList>
    </citation>
    <scope>NUCLEOTIDE SEQUENCE [LARGE SCALE GENOMIC DNA]</scope>
    <source>
        <strain evidence="4">PN_DK_2014</strain>
    </source>
</reference>
<feature type="compositionally biased region" description="Low complexity" evidence="1">
    <location>
        <begin position="104"/>
        <end position="118"/>
    </location>
</feature>
<dbReference type="InterPro" id="IPR038412">
    <property type="entry name" value="Pepsin-I3_sf"/>
</dbReference>
<evidence type="ECO:0000256" key="2">
    <source>
        <dbReference type="SAM" id="SignalP"/>
    </source>
</evidence>
<comment type="caution">
    <text evidence="4">The sequence shown here is derived from an EMBL/GenBank/DDBJ whole genome shotgun (WGS) entry which is preliminary data.</text>
</comment>
<dbReference type="AlphaFoldDB" id="A0A0B2VU73"/>
<keyword evidence="5" id="KW-1185">Reference proteome</keyword>
<proteinExistence type="predicted"/>
<organism evidence="4 5">
    <name type="scientific">Toxocara canis</name>
    <name type="common">Canine roundworm</name>
    <dbReference type="NCBI Taxonomy" id="6265"/>
    <lineage>
        <taxon>Eukaryota</taxon>
        <taxon>Metazoa</taxon>
        <taxon>Ecdysozoa</taxon>
        <taxon>Nematoda</taxon>
        <taxon>Chromadorea</taxon>
        <taxon>Rhabditida</taxon>
        <taxon>Spirurina</taxon>
        <taxon>Ascaridomorpha</taxon>
        <taxon>Ascaridoidea</taxon>
        <taxon>Toxocaridae</taxon>
        <taxon>Toxocara</taxon>
    </lineage>
</organism>
<evidence type="ECO:0000313" key="5">
    <source>
        <dbReference type="Proteomes" id="UP000031036"/>
    </source>
</evidence>
<dbReference type="InterPro" id="IPR010480">
    <property type="entry name" value="Pepsin-I3"/>
</dbReference>
<feature type="signal peptide" evidence="2">
    <location>
        <begin position="1"/>
        <end position="19"/>
    </location>
</feature>
<feature type="chain" id="PRO_5002096337" description="Pepsin inhibitor-3-like repeated domain-containing protein" evidence="2">
    <location>
        <begin position="20"/>
        <end position="179"/>
    </location>
</feature>
<evidence type="ECO:0000313" key="4">
    <source>
        <dbReference type="EMBL" id="KHN84892.1"/>
    </source>
</evidence>